<keyword evidence="1" id="KW-0812">Transmembrane</keyword>
<name>A0AA39WLI3_9PEZI</name>
<dbReference type="AlphaFoldDB" id="A0AA39WLI3"/>
<evidence type="ECO:0000313" key="3">
    <source>
        <dbReference type="Proteomes" id="UP001175000"/>
    </source>
</evidence>
<feature type="transmembrane region" description="Helical" evidence="1">
    <location>
        <begin position="32"/>
        <end position="57"/>
    </location>
</feature>
<protein>
    <submittedName>
        <fullName evidence="2">Uncharacterized protein</fullName>
    </submittedName>
</protein>
<keyword evidence="1" id="KW-1133">Transmembrane helix</keyword>
<evidence type="ECO:0000313" key="2">
    <source>
        <dbReference type="EMBL" id="KAK0617621.1"/>
    </source>
</evidence>
<keyword evidence="3" id="KW-1185">Reference proteome</keyword>
<dbReference type="Proteomes" id="UP001175000">
    <property type="component" value="Unassembled WGS sequence"/>
</dbReference>
<feature type="transmembrane region" description="Helical" evidence="1">
    <location>
        <begin position="146"/>
        <end position="166"/>
    </location>
</feature>
<organism evidence="2 3">
    <name type="scientific">Immersiella caudata</name>
    <dbReference type="NCBI Taxonomy" id="314043"/>
    <lineage>
        <taxon>Eukaryota</taxon>
        <taxon>Fungi</taxon>
        <taxon>Dikarya</taxon>
        <taxon>Ascomycota</taxon>
        <taxon>Pezizomycotina</taxon>
        <taxon>Sordariomycetes</taxon>
        <taxon>Sordariomycetidae</taxon>
        <taxon>Sordariales</taxon>
        <taxon>Lasiosphaeriaceae</taxon>
        <taxon>Immersiella</taxon>
    </lineage>
</organism>
<gene>
    <name evidence="2" type="ORF">B0T14DRAFT_273593</name>
</gene>
<sequence length="666" mass="73463">MTSSVYLGTWVNWSHGRFRGLTLTVGQPWSDVLVASIALLVAFTGTQIWAIVCFALFRIRQSAAGNFIYHHVQAALRHSCNSPPLFAARLVEILWSSFRSRPASHGPGVRLMRETELDDLQMTGQGKQAARHPYYGGQPKSKFGQLFFLLALTVAFAVSLTAMSLLSAQVFKASDTTALIVSPYCGWPAETNVSTLFTTEDNEIQTMLLVPARAQYQTARAYVRSCYAEAGDGKIPGTEKQCNTLVVPKIGSTLTMQSQCPFPGDKVCKADSAVVESQVVDSRDTLGINTPDPDRISARKILTCVPIDADQWASDWLDAEPLGGVAGDKLKGYAVGKMPGRQGILAEYPVGVSNYSSIMASQPYTLFWAGSMPENQTQSEFIPRDELKVPNADLLLIALSSRAYFGEPVSDPWFDISTSQTDQASGDKIYVGPPGWRFLACLEQYQLCTASHCSNTSAMYQLQSVPNYGLGDLPPSQKAVADLVWKSLWAGQTRYALEMMAPQVLVANEKVMGSWFMRSAKIPSDQWITEVWNLANISLAALQRRPSDYASPAPLLQEHPERIARPDSEESRDLCGRIRIHTAEYTSFRILGLVFLILGAAFAALVNQVLPSIFKGRVGGAAIPDWLKYDFYHLAMAVCEAREIQPWRRRDEKVPVMVDGELRFAI</sequence>
<comment type="caution">
    <text evidence="2">The sequence shown here is derived from an EMBL/GenBank/DDBJ whole genome shotgun (WGS) entry which is preliminary data.</text>
</comment>
<proteinExistence type="predicted"/>
<dbReference type="EMBL" id="JAULSU010000005">
    <property type="protein sequence ID" value="KAK0617621.1"/>
    <property type="molecule type" value="Genomic_DNA"/>
</dbReference>
<evidence type="ECO:0000256" key="1">
    <source>
        <dbReference type="SAM" id="Phobius"/>
    </source>
</evidence>
<accession>A0AA39WLI3</accession>
<keyword evidence="1" id="KW-0472">Membrane</keyword>
<feature type="transmembrane region" description="Helical" evidence="1">
    <location>
        <begin position="588"/>
        <end position="607"/>
    </location>
</feature>
<reference evidence="2" key="1">
    <citation type="submission" date="2023-06" db="EMBL/GenBank/DDBJ databases">
        <title>Genome-scale phylogeny and comparative genomics of the fungal order Sordariales.</title>
        <authorList>
            <consortium name="Lawrence Berkeley National Laboratory"/>
            <person name="Hensen N."/>
            <person name="Bonometti L."/>
            <person name="Westerberg I."/>
            <person name="Brannstrom I.O."/>
            <person name="Guillou S."/>
            <person name="Cros-Aarteil S."/>
            <person name="Calhoun S."/>
            <person name="Haridas S."/>
            <person name="Kuo A."/>
            <person name="Mondo S."/>
            <person name="Pangilinan J."/>
            <person name="Riley R."/>
            <person name="Labutti K."/>
            <person name="Andreopoulos B."/>
            <person name="Lipzen A."/>
            <person name="Chen C."/>
            <person name="Yanf M."/>
            <person name="Daum C."/>
            <person name="Ng V."/>
            <person name="Clum A."/>
            <person name="Steindorff A."/>
            <person name="Ohm R."/>
            <person name="Martin F."/>
            <person name="Silar P."/>
            <person name="Natvig D."/>
            <person name="Lalanne C."/>
            <person name="Gautier V."/>
            <person name="Ament-Velasquez S.L."/>
            <person name="Kruys A."/>
            <person name="Hutchinson M.I."/>
            <person name="Powell A.J."/>
            <person name="Barry K."/>
            <person name="Miller A.N."/>
            <person name="Grigoriev I.V."/>
            <person name="Debuchy R."/>
            <person name="Gladieux P."/>
            <person name="Thoren M.H."/>
            <person name="Johannesson H."/>
        </authorList>
    </citation>
    <scope>NUCLEOTIDE SEQUENCE</scope>
    <source>
        <strain evidence="2">CBS 606.72</strain>
    </source>
</reference>